<dbReference type="EMBL" id="FR824276">
    <property type="protein sequence ID" value="CCA24274.1"/>
    <property type="molecule type" value="Genomic_DNA"/>
</dbReference>
<dbReference type="InterPro" id="IPR043502">
    <property type="entry name" value="DNA/RNA_pol_sf"/>
</dbReference>
<organism evidence="2">
    <name type="scientific">Albugo laibachii Nc14</name>
    <dbReference type="NCBI Taxonomy" id="890382"/>
    <lineage>
        <taxon>Eukaryota</taxon>
        <taxon>Sar</taxon>
        <taxon>Stramenopiles</taxon>
        <taxon>Oomycota</taxon>
        <taxon>Peronosporomycetes</taxon>
        <taxon>Albuginales</taxon>
        <taxon>Albuginaceae</taxon>
        <taxon>Albugo</taxon>
    </lineage>
</organism>
<gene>
    <name evidence="2" type="primary">AlNc14C231G9294</name>
    <name evidence="2" type="ORF">ALNC14_104180</name>
</gene>
<feature type="domain" description="Reverse transcriptase Ty1/copia-type" evidence="1">
    <location>
        <begin position="192"/>
        <end position="424"/>
    </location>
</feature>
<sequence length="426" mass="47865">MVRVIKVVSSELSRSVNGREAVVDPAEVYYAENPADNIISFGIAEERGLFLEQDGMHRYVVRQTDRQKNFEVFRRINVLTIDVMGGKTKESGARVVISAVLDGCDGTNKAITDTALLELHLRLGILAYDSVERMADSVVSNTRLTDRARPNCLTCAQGKQSIVLSRGSGVISIEITVYCNSGRVTSTERQTTVVTKKPEQKAIGTKWVFTIKRNKDCEVERFKARLVALGYGQTYGIGYTDTYSPVVDLNSILISLAICCHQGLTVHQYDVDTAFLNGYLEEDVFIYPPQGVEGKPNQIFKLNRSLYGIKQAATTWFKTISTVFAQMGFTKCLSDLCMFVRKDSKSWFYVTLYVDDMLIGSRIIDSIKKVASELSYHFSLKIFGKVRFILGIEVEYKQDLRQLNISKEACIQRMVEKFSQVNAKSV</sequence>
<protein>
    <submittedName>
        <fullName evidence="2">Putative polyprotein</fullName>
    </submittedName>
</protein>
<evidence type="ECO:0000313" key="2">
    <source>
        <dbReference type="EMBL" id="CCA24274.1"/>
    </source>
</evidence>
<proteinExistence type="predicted"/>
<evidence type="ECO:0000259" key="1">
    <source>
        <dbReference type="Pfam" id="PF07727"/>
    </source>
</evidence>
<dbReference type="SUPFAM" id="SSF56672">
    <property type="entry name" value="DNA/RNA polymerases"/>
    <property type="match status" value="1"/>
</dbReference>
<dbReference type="AlphaFoldDB" id="F0WSF3"/>
<reference evidence="2" key="2">
    <citation type="submission" date="2011-02" db="EMBL/GenBank/DDBJ databases">
        <authorList>
            <person name="MacLean D."/>
        </authorList>
    </citation>
    <scope>NUCLEOTIDE SEQUENCE</scope>
</reference>
<dbReference type="Pfam" id="PF07727">
    <property type="entry name" value="RVT_2"/>
    <property type="match status" value="1"/>
</dbReference>
<name>F0WSF3_9STRA</name>
<reference evidence="2" key="1">
    <citation type="journal article" date="2011" name="PLoS Biol.">
        <title>Gene gain and loss during evolution of obligate parasitism in the white rust pathogen of Arabidopsis thaliana.</title>
        <authorList>
            <person name="Kemen E."/>
            <person name="Gardiner A."/>
            <person name="Schultz-Larsen T."/>
            <person name="Kemen A.C."/>
            <person name="Balmuth A.L."/>
            <person name="Robert-Seilaniantz A."/>
            <person name="Bailey K."/>
            <person name="Holub E."/>
            <person name="Studholme D.J."/>
            <person name="Maclean D."/>
            <person name="Jones J.D."/>
        </authorList>
    </citation>
    <scope>NUCLEOTIDE SEQUENCE</scope>
</reference>
<accession>F0WSF3</accession>
<dbReference type="HOGENOM" id="CLU_644681_0_0_1"/>
<dbReference type="InterPro" id="IPR013103">
    <property type="entry name" value="RVT_2"/>
</dbReference>